<name>A0AAJ8E371_ASPNG</name>
<accession>A0AAJ8E371</accession>
<dbReference type="KEGG" id="ang:An18g01820"/>
<reference evidence="1" key="2">
    <citation type="submission" date="2025-08" db="UniProtKB">
        <authorList>
            <consortium name="RefSeq"/>
        </authorList>
    </citation>
    <scope>IDENTIFICATION</scope>
</reference>
<gene>
    <name evidence="1" type="ORF">An18g01820</name>
</gene>
<dbReference type="AlphaFoldDB" id="A0AAJ8E371"/>
<protein>
    <submittedName>
        <fullName evidence="1">Uncharacterized protein</fullName>
    </submittedName>
</protein>
<organism evidence="1">
    <name type="scientific">Aspergillus niger</name>
    <dbReference type="NCBI Taxonomy" id="5061"/>
    <lineage>
        <taxon>Eukaryota</taxon>
        <taxon>Fungi</taxon>
        <taxon>Dikarya</taxon>
        <taxon>Ascomycota</taxon>
        <taxon>Pezizomycotina</taxon>
        <taxon>Eurotiomycetes</taxon>
        <taxon>Eurotiomycetidae</taxon>
        <taxon>Eurotiales</taxon>
        <taxon>Aspergillaceae</taxon>
        <taxon>Aspergillus</taxon>
        <taxon>Aspergillus subgen. Circumdati</taxon>
    </lineage>
</organism>
<sequence length="139" mass="15409">MLNIFPASNSATSVLPHGIPQIEGNNGARFSAYPASNREGLLIEQTEDSGSALGVCGTHISMQLEERYAVLSTTRLVKAFQLLTYQAIQTAVLDHHWIIRARQKSKRARKMMYYTKCLTGILSEGLKAWANIERGLFPA</sequence>
<proteinExistence type="predicted"/>
<dbReference type="RefSeq" id="XP_059605001.1">
    <property type="nucleotide sequence ID" value="XM_059745613.1"/>
</dbReference>
<reference evidence="1" key="1">
    <citation type="submission" date="2025-02" db="EMBL/GenBank/DDBJ databases">
        <authorList>
            <consortium name="NCBI Genome Project"/>
        </authorList>
    </citation>
    <scope>NUCLEOTIDE SEQUENCE</scope>
</reference>
<dbReference type="GeneID" id="84593648"/>
<evidence type="ECO:0000313" key="1">
    <source>
        <dbReference type="RefSeq" id="XP_059605001.1"/>
    </source>
</evidence>
<dbReference type="VEuPathDB" id="FungiDB:An18g01820"/>